<sequence>MGNEVLLEVLSNVTTDTVDDVARELAKREEDITVLVDHFPSMSNVEKMTILSMSLYSKSKKLRELVEDVATSDEIFYLKDYAQGVMDKLDKEKKEVLLNNIIKRFNRQEDSAQIVDLAVAGSLESEEAISFLESVKSNNKDVVEQAQIGILQIRDGIRGILEDYNAPNRKFSIRGLREALYNSLPNHDAEEQILRDLFSSDEETLVDTTRIILYEPAFPRVKINETLLQRLVEILEGNFNHEIKENAASILGRETKRKGNKHLKQELIRVYESGSYKKKGLMNVLKNKELTETLRDILKV</sequence>
<dbReference type="AlphaFoldDB" id="A0A3R9FFS5"/>
<evidence type="ECO:0000313" key="2">
    <source>
        <dbReference type="Proteomes" id="UP000279911"/>
    </source>
</evidence>
<reference evidence="2" key="1">
    <citation type="submission" date="2018-12" db="EMBL/GenBank/DDBJ databases">
        <title>Bacillus chawlae sp. nov., Bacillus glennii sp. nov., and Bacillus saganii sp. nov. Isolated from the Vehicle Assembly Building at Kennedy Space Center where the Viking Spacecraft were Assembled.</title>
        <authorList>
            <person name="Seuylemezian A."/>
            <person name="Vaishampayan P."/>
        </authorList>
    </citation>
    <scope>NUCLEOTIDE SEQUENCE [LARGE SCALE GENOMIC DNA]</scope>
    <source>
        <strain evidence="2">DSM 13966</strain>
    </source>
</reference>
<evidence type="ECO:0000313" key="1">
    <source>
        <dbReference type="EMBL" id="RSD27034.1"/>
    </source>
</evidence>
<dbReference type="EMBL" id="RSFW01000013">
    <property type="protein sequence ID" value="RSD27034.1"/>
    <property type="molecule type" value="Genomic_DNA"/>
</dbReference>
<name>A0A3R9FFS5_9BACI</name>
<organism evidence="1 2">
    <name type="scientific">Mesobacillus subterraneus</name>
    <dbReference type="NCBI Taxonomy" id="285983"/>
    <lineage>
        <taxon>Bacteria</taxon>
        <taxon>Bacillati</taxon>
        <taxon>Bacillota</taxon>
        <taxon>Bacilli</taxon>
        <taxon>Bacillales</taxon>
        <taxon>Bacillaceae</taxon>
        <taxon>Mesobacillus</taxon>
    </lineage>
</organism>
<gene>
    <name evidence="1" type="ORF">EJA10_10845</name>
</gene>
<proteinExistence type="predicted"/>
<comment type="caution">
    <text evidence="1">The sequence shown here is derived from an EMBL/GenBank/DDBJ whole genome shotgun (WGS) entry which is preliminary data.</text>
</comment>
<dbReference type="RefSeq" id="WP_125480025.1">
    <property type="nucleotide sequence ID" value="NZ_RSFW01000013.1"/>
</dbReference>
<accession>A0A3R9FFS5</accession>
<dbReference type="Proteomes" id="UP000279911">
    <property type="component" value="Unassembled WGS sequence"/>
</dbReference>
<protein>
    <submittedName>
        <fullName evidence="1">Uncharacterized protein</fullName>
    </submittedName>
</protein>